<dbReference type="Proteomes" id="UP000006238">
    <property type="component" value="Unassembled WGS sequence"/>
</dbReference>
<feature type="compositionally biased region" description="Gly residues" evidence="1">
    <location>
        <begin position="480"/>
        <end position="501"/>
    </location>
</feature>
<dbReference type="AlphaFoldDB" id="D4RXF4"/>
<comment type="caution">
    <text evidence="2">The sequence shown here is derived from an EMBL/GenBank/DDBJ whole genome shotgun (WGS) entry which is preliminary data.</text>
</comment>
<name>D4RXF4_9FIRM</name>
<organism evidence="2 3">
    <name type="scientific">Eshraghiella crossota DSM 2876</name>
    <dbReference type="NCBI Taxonomy" id="511680"/>
    <lineage>
        <taxon>Bacteria</taxon>
        <taxon>Bacillati</taxon>
        <taxon>Bacillota</taxon>
        <taxon>Clostridia</taxon>
        <taxon>Lachnospirales</taxon>
        <taxon>Lachnospiraceae</taxon>
        <taxon>Eshraghiella</taxon>
    </lineage>
</organism>
<feature type="region of interest" description="Disordered" evidence="1">
    <location>
        <begin position="475"/>
        <end position="557"/>
    </location>
</feature>
<protein>
    <recommendedName>
        <fullName evidence="4">Carbohydrate-binding domain-containing protein</fullName>
    </recommendedName>
</protein>
<dbReference type="RefSeq" id="WP_005601389.1">
    <property type="nucleotide sequence ID" value="NZ_GG663520.1"/>
</dbReference>
<sequence>MKKKITSFLAFVILAAGILLVVFLPGNKKATKRDGTSTSADDNQESIFLTVKNADIETDYDESQADKIELSDSMTDKTIEITSGGTYIISGSLSDGQIIINAPDSEKVHLILNNVTLGSSTGAPIYIKSSDKTIITLAKDSENSLSDTNRESGYDNAVIYSETDLSINGTGTLTINALYNNSINCRDDLKLINGTYIINSVDDGIVGHDSVTVAGGTFTINCKGDAIKSSKSDNDSEGYVHITGGEFTINCGGDGIQAETYLYIENGTINITECYEGIEGHNVTIDNGTISINSSDDGINAAKNSASSIVINGGDIYVNAEGDGIDSNGTIVINSGIVVVDGPVSDGNSGLDYDANCTINGGYIFIAGSSGMAEGFSSDSTQCSALLAVTNGSAENTVSLADSKGNVILSYTPSKKYGALNISSPDMKTGETYTLYTGGTITGITELNSRISKGGTISDGSSVLEYTQTDVTYSDIKGGFVPGGNGRPNGGNGGPNGGNRPGGDKFNPDDNSGDFTPPDMSDDERPSMPSMSDGERPEKPDNNGSRPETPGETSGIS</sequence>
<dbReference type="eggNOG" id="ENOG502Z8AD">
    <property type="taxonomic scope" value="Bacteria"/>
</dbReference>
<feature type="compositionally biased region" description="Polar residues" evidence="1">
    <location>
        <begin position="542"/>
        <end position="557"/>
    </location>
</feature>
<gene>
    <name evidence="2" type="ORF">BUTYVIB_00505</name>
</gene>
<dbReference type="InterPro" id="IPR025584">
    <property type="entry name" value="Cthe_2159"/>
</dbReference>
<dbReference type="STRING" id="45851.BHV86_02670"/>
<evidence type="ECO:0000313" key="3">
    <source>
        <dbReference type="Proteomes" id="UP000006238"/>
    </source>
</evidence>
<evidence type="ECO:0000313" key="2">
    <source>
        <dbReference type="EMBL" id="EFF69316.1"/>
    </source>
</evidence>
<proteinExistence type="predicted"/>
<evidence type="ECO:0008006" key="4">
    <source>
        <dbReference type="Google" id="ProtNLM"/>
    </source>
</evidence>
<reference evidence="2 3" key="1">
    <citation type="submission" date="2010-02" db="EMBL/GenBank/DDBJ databases">
        <authorList>
            <person name="Weinstock G."/>
            <person name="Sodergren E."/>
            <person name="Clifton S."/>
            <person name="Fulton L."/>
            <person name="Fulton B."/>
            <person name="Courtney L."/>
            <person name="Fronick C."/>
            <person name="Harrison M."/>
            <person name="Strong C."/>
            <person name="Farmer C."/>
            <person name="Delahaunty K."/>
            <person name="Markovic C."/>
            <person name="Hall O."/>
            <person name="Minx P."/>
            <person name="Tomlinson C."/>
            <person name="Mitreva M."/>
            <person name="Nelson J."/>
            <person name="Hou S."/>
            <person name="Wollam A."/>
            <person name="Pepin K.H."/>
            <person name="Johnson M."/>
            <person name="Bhonagiri V."/>
            <person name="Zhang X."/>
            <person name="Suruliraj S."/>
            <person name="Warren W."/>
            <person name="Chinwalla A."/>
            <person name="Mardis E.R."/>
            <person name="Wilson R.K."/>
        </authorList>
    </citation>
    <scope>NUCLEOTIDE SEQUENCE [LARGE SCALE GENOMIC DNA]</scope>
    <source>
        <strain evidence="2 3">DSM 2876</strain>
    </source>
</reference>
<dbReference type="EMBL" id="ABWN01000019">
    <property type="protein sequence ID" value="EFF69316.1"/>
    <property type="molecule type" value="Genomic_DNA"/>
</dbReference>
<keyword evidence="3" id="KW-1185">Reference proteome</keyword>
<dbReference type="Pfam" id="PF14262">
    <property type="entry name" value="Cthe_2159"/>
    <property type="match status" value="1"/>
</dbReference>
<accession>D4RXF4</accession>
<dbReference type="GeneID" id="98919304"/>
<dbReference type="HOGENOM" id="CLU_021406_1_1_9"/>
<evidence type="ECO:0000256" key="1">
    <source>
        <dbReference type="SAM" id="MobiDB-lite"/>
    </source>
</evidence>